<name>A0A7I8VQP3_9ANNE</name>
<protein>
    <submittedName>
        <fullName evidence="7">DgyrCDS7091</fullName>
    </submittedName>
</protein>
<dbReference type="EMBL" id="CAJFCJ010000008">
    <property type="protein sequence ID" value="CAD5118381.1"/>
    <property type="molecule type" value="Genomic_DNA"/>
</dbReference>
<keyword evidence="3 6" id="KW-1133">Transmembrane helix</keyword>
<feature type="compositionally biased region" description="Basic residues" evidence="5">
    <location>
        <begin position="259"/>
        <end position="282"/>
    </location>
</feature>
<feature type="transmembrane region" description="Helical" evidence="6">
    <location>
        <begin position="12"/>
        <end position="31"/>
    </location>
</feature>
<evidence type="ECO:0000256" key="5">
    <source>
        <dbReference type="SAM" id="MobiDB-lite"/>
    </source>
</evidence>
<dbReference type="Proteomes" id="UP000549394">
    <property type="component" value="Unassembled WGS sequence"/>
</dbReference>
<evidence type="ECO:0000313" key="8">
    <source>
        <dbReference type="Proteomes" id="UP000549394"/>
    </source>
</evidence>
<dbReference type="GO" id="GO:0016020">
    <property type="term" value="C:membrane"/>
    <property type="evidence" value="ECO:0007669"/>
    <property type="project" value="UniProtKB-SubCell"/>
</dbReference>
<dbReference type="OrthoDB" id="6126739at2759"/>
<evidence type="ECO:0000256" key="1">
    <source>
        <dbReference type="ARBA" id="ARBA00004141"/>
    </source>
</evidence>
<evidence type="ECO:0000313" key="7">
    <source>
        <dbReference type="EMBL" id="CAD5118381.1"/>
    </source>
</evidence>
<comment type="caution">
    <text evidence="7">The sequence shown here is derived from an EMBL/GenBank/DDBJ whole genome shotgun (WGS) entry which is preliminary data.</text>
</comment>
<gene>
    <name evidence="7" type="ORF">DGYR_LOCUS6767</name>
</gene>
<dbReference type="PANTHER" id="PTHR21215">
    <property type="entry name" value="LD36024P"/>
    <property type="match status" value="1"/>
</dbReference>
<proteinExistence type="predicted"/>
<accession>A0A7I8VQP3</accession>
<dbReference type="Pfam" id="PF13903">
    <property type="entry name" value="Claudin_2"/>
    <property type="match status" value="1"/>
</dbReference>
<evidence type="ECO:0000256" key="2">
    <source>
        <dbReference type="ARBA" id="ARBA00022692"/>
    </source>
</evidence>
<keyword evidence="8" id="KW-1185">Reference proteome</keyword>
<organism evidence="7 8">
    <name type="scientific">Dimorphilus gyrociliatus</name>
    <dbReference type="NCBI Taxonomy" id="2664684"/>
    <lineage>
        <taxon>Eukaryota</taxon>
        <taxon>Metazoa</taxon>
        <taxon>Spiralia</taxon>
        <taxon>Lophotrochozoa</taxon>
        <taxon>Annelida</taxon>
        <taxon>Polychaeta</taxon>
        <taxon>Polychaeta incertae sedis</taxon>
        <taxon>Dinophilidae</taxon>
        <taxon>Dimorphilus</taxon>
    </lineage>
</organism>
<evidence type="ECO:0000256" key="4">
    <source>
        <dbReference type="ARBA" id="ARBA00023136"/>
    </source>
</evidence>
<comment type="subcellular location">
    <subcellularLocation>
        <location evidence="1">Membrane</location>
        <topology evidence="1">Multi-pass membrane protein</topology>
    </subcellularLocation>
</comment>
<sequence>MNKTLFLTCCGLVNIVGIIFVAVSFSLDYWLTYDINEDLLKTTTEIAEYNNAYKTQYPLLYHNRNRGLFRTCYDENKNFYDSITRNKVDDHCFAEEGYDVGDYRILNTPWKKKMGDNYNKRTNLIRAWFLLLATGLLMSLVSIFVGGISCWKLKSLLVKITALLTLVTALLIAGGVACFHGVRIMETEKITTPSEAIDEPEYFEAQLKNATTNFKHLYKIMEVKLGTCYFLCWIGCGFLFVASILYLICGFGMDPPKEKKPKSMKQAKRTRPKRQRQPRRKGKRDDEYAITKDRYHQRQHPYDNPEYGAQDYDYEGGYGEGYPYNGYRY</sequence>
<evidence type="ECO:0000256" key="3">
    <source>
        <dbReference type="ARBA" id="ARBA00022989"/>
    </source>
</evidence>
<feature type="compositionally biased region" description="Basic and acidic residues" evidence="5">
    <location>
        <begin position="283"/>
        <end position="303"/>
    </location>
</feature>
<feature type="transmembrane region" description="Helical" evidence="6">
    <location>
        <begin position="160"/>
        <end position="182"/>
    </location>
</feature>
<dbReference type="AlphaFoldDB" id="A0A7I8VQP3"/>
<feature type="transmembrane region" description="Helical" evidence="6">
    <location>
        <begin position="127"/>
        <end position="148"/>
    </location>
</feature>
<reference evidence="7 8" key="1">
    <citation type="submission" date="2020-08" db="EMBL/GenBank/DDBJ databases">
        <authorList>
            <person name="Hejnol A."/>
        </authorList>
    </citation>
    <scope>NUCLEOTIDE SEQUENCE [LARGE SCALE GENOMIC DNA]</scope>
</reference>
<feature type="transmembrane region" description="Helical" evidence="6">
    <location>
        <begin position="228"/>
        <end position="253"/>
    </location>
</feature>
<keyword evidence="2 6" id="KW-0812">Transmembrane</keyword>
<evidence type="ECO:0000256" key="6">
    <source>
        <dbReference type="SAM" id="Phobius"/>
    </source>
</evidence>
<feature type="region of interest" description="Disordered" evidence="5">
    <location>
        <begin position="257"/>
        <end position="316"/>
    </location>
</feature>
<dbReference type="PANTHER" id="PTHR21215:SF0">
    <property type="entry name" value="LD36024P"/>
    <property type="match status" value="1"/>
</dbReference>
<dbReference type="Gene3D" id="1.20.140.150">
    <property type="match status" value="1"/>
</dbReference>
<dbReference type="InterPro" id="IPR004031">
    <property type="entry name" value="PMP22/EMP/MP20/Claudin"/>
</dbReference>
<keyword evidence="4 6" id="KW-0472">Membrane</keyword>